<sequence length="170" mass="19368">MERDRRPLYIWLLFAIADALLSAYYWPRLPAVVAQHFDRSGHPDAWGTRAGLYLMMWALILGMGAIFLLAPKGIRWLPFALVNVPYKRYWEATPERQQEALDIVEQHLAWLAVAVIALHSVLFLELLRLAASGVPRFPADEFIAVMAVFLVFAAAWGVVLVRRFKPPETP</sequence>
<dbReference type="AlphaFoldDB" id="A0A932A9Y2"/>
<dbReference type="InterPro" id="IPR012867">
    <property type="entry name" value="DUF1648"/>
</dbReference>
<dbReference type="Proteomes" id="UP000779809">
    <property type="component" value="Unassembled WGS sequence"/>
</dbReference>
<keyword evidence="1" id="KW-1133">Transmembrane helix</keyword>
<organism evidence="3 4">
    <name type="scientific">Candidatus Korobacter versatilis</name>
    <dbReference type="NCBI Taxonomy" id="658062"/>
    <lineage>
        <taxon>Bacteria</taxon>
        <taxon>Pseudomonadati</taxon>
        <taxon>Acidobacteriota</taxon>
        <taxon>Terriglobia</taxon>
        <taxon>Terriglobales</taxon>
        <taxon>Candidatus Korobacteraceae</taxon>
        <taxon>Candidatus Korobacter</taxon>
    </lineage>
</organism>
<feature type="transmembrane region" description="Helical" evidence="1">
    <location>
        <begin position="7"/>
        <end position="26"/>
    </location>
</feature>
<evidence type="ECO:0000256" key="1">
    <source>
        <dbReference type="SAM" id="Phobius"/>
    </source>
</evidence>
<feature type="transmembrane region" description="Helical" evidence="1">
    <location>
        <begin position="46"/>
        <end position="70"/>
    </location>
</feature>
<evidence type="ECO:0000259" key="2">
    <source>
        <dbReference type="Pfam" id="PF07853"/>
    </source>
</evidence>
<dbReference type="Pfam" id="PF07853">
    <property type="entry name" value="DUF1648"/>
    <property type="match status" value="1"/>
</dbReference>
<keyword evidence="1" id="KW-0472">Membrane</keyword>
<feature type="domain" description="DUF1648" evidence="2">
    <location>
        <begin position="13"/>
        <end position="59"/>
    </location>
</feature>
<accession>A0A932A9Y2</accession>
<feature type="transmembrane region" description="Helical" evidence="1">
    <location>
        <begin position="108"/>
        <end position="130"/>
    </location>
</feature>
<keyword evidence="1" id="KW-0812">Transmembrane</keyword>
<dbReference type="EMBL" id="JACPNR010000006">
    <property type="protein sequence ID" value="MBI2678339.1"/>
    <property type="molecule type" value="Genomic_DNA"/>
</dbReference>
<feature type="transmembrane region" description="Helical" evidence="1">
    <location>
        <begin position="142"/>
        <end position="161"/>
    </location>
</feature>
<proteinExistence type="predicted"/>
<protein>
    <submittedName>
        <fullName evidence="3">DUF1648 domain-containing protein</fullName>
    </submittedName>
</protein>
<evidence type="ECO:0000313" key="4">
    <source>
        <dbReference type="Proteomes" id="UP000779809"/>
    </source>
</evidence>
<gene>
    <name evidence="3" type="ORF">HYX28_06125</name>
</gene>
<name>A0A932A9Y2_9BACT</name>
<comment type="caution">
    <text evidence="3">The sequence shown here is derived from an EMBL/GenBank/DDBJ whole genome shotgun (WGS) entry which is preliminary data.</text>
</comment>
<reference evidence="3" key="1">
    <citation type="submission" date="2020-07" db="EMBL/GenBank/DDBJ databases">
        <title>Huge and variable diversity of episymbiotic CPR bacteria and DPANN archaea in groundwater ecosystems.</title>
        <authorList>
            <person name="He C.Y."/>
            <person name="Keren R."/>
            <person name="Whittaker M."/>
            <person name="Farag I.F."/>
            <person name="Doudna J."/>
            <person name="Cate J.H.D."/>
            <person name="Banfield J.F."/>
        </authorList>
    </citation>
    <scope>NUCLEOTIDE SEQUENCE</scope>
    <source>
        <strain evidence="3">NC_groundwater_580_Pr5_B-0.1um_64_19</strain>
    </source>
</reference>
<evidence type="ECO:0000313" key="3">
    <source>
        <dbReference type="EMBL" id="MBI2678339.1"/>
    </source>
</evidence>